<sequence>MCTLNNAMQNTAAWQASKFITSTRQQGRWIPNQQHVYPGSWFIISVYIDLYVATIQQYARGKLLDLGAGMVPFYGMYKDKISENVCIDWANSLHANPHLDVVADLNQPFPLPDDTFDSILCSDVLEHIADPFAFMRETARVLKPGGDLMLMVPFFYWLHETPHDYYRYTEFALRKMCADNQLEVLELKAYGGYPDVLLDLMSKGLGRNKRLAGPFFRLAKALASTRVYQKLRAKTADRFPLGYCLVARKGEVIGQG</sequence>
<feature type="domain" description="Methyltransferase type 11" evidence="1">
    <location>
        <begin position="65"/>
        <end position="149"/>
    </location>
</feature>
<dbReference type="AlphaFoldDB" id="F4KX61"/>
<name>F4KX61_HALH1</name>
<dbReference type="KEGG" id="hhy:Halhy_0377"/>
<dbReference type="GO" id="GO:0032259">
    <property type="term" value="P:methylation"/>
    <property type="evidence" value="ECO:0007669"/>
    <property type="project" value="UniProtKB-KW"/>
</dbReference>
<proteinExistence type="predicted"/>
<dbReference type="InterPro" id="IPR013216">
    <property type="entry name" value="Methyltransf_11"/>
</dbReference>
<keyword evidence="3" id="KW-1185">Reference proteome</keyword>
<dbReference type="STRING" id="760192.Halhy_0377"/>
<dbReference type="InterPro" id="IPR029063">
    <property type="entry name" value="SAM-dependent_MTases_sf"/>
</dbReference>
<dbReference type="SUPFAM" id="SSF53335">
    <property type="entry name" value="S-adenosyl-L-methionine-dependent methyltransferases"/>
    <property type="match status" value="1"/>
</dbReference>
<reference evidence="2 3" key="1">
    <citation type="journal article" date="2011" name="Stand. Genomic Sci.">
        <title>Complete genome sequence of Haliscomenobacter hydrossis type strain (O).</title>
        <authorList>
            <consortium name="US DOE Joint Genome Institute (JGI-PGF)"/>
            <person name="Daligault H."/>
            <person name="Lapidus A."/>
            <person name="Zeytun A."/>
            <person name="Nolan M."/>
            <person name="Lucas S."/>
            <person name="Del Rio T.G."/>
            <person name="Tice H."/>
            <person name="Cheng J.F."/>
            <person name="Tapia R."/>
            <person name="Han C."/>
            <person name="Goodwin L."/>
            <person name="Pitluck S."/>
            <person name="Liolios K."/>
            <person name="Pagani I."/>
            <person name="Ivanova N."/>
            <person name="Huntemann M."/>
            <person name="Mavromatis K."/>
            <person name="Mikhailova N."/>
            <person name="Pati A."/>
            <person name="Chen A."/>
            <person name="Palaniappan K."/>
            <person name="Land M."/>
            <person name="Hauser L."/>
            <person name="Brambilla E.M."/>
            <person name="Rohde M."/>
            <person name="Verbarg S."/>
            <person name="Goker M."/>
            <person name="Bristow J."/>
            <person name="Eisen J.A."/>
            <person name="Markowitz V."/>
            <person name="Hugenholtz P."/>
            <person name="Kyrpides N.C."/>
            <person name="Klenk H.P."/>
            <person name="Woyke T."/>
        </authorList>
    </citation>
    <scope>NUCLEOTIDE SEQUENCE [LARGE SCALE GENOMIC DNA]</scope>
    <source>
        <strain evidence="3">ATCC 27775 / DSM 1100 / LMG 10767 / O</strain>
    </source>
</reference>
<gene>
    <name evidence="2" type="ordered locus">Halhy_0377</name>
</gene>
<dbReference type="GO" id="GO:0008757">
    <property type="term" value="F:S-adenosylmethionine-dependent methyltransferase activity"/>
    <property type="evidence" value="ECO:0007669"/>
    <property type="project" value="InterPro"/>
</dbReference>
<dbReference type="eggNOG" id="COG2227">
    <property type="taxonomic scope" value="Bacteria"/>
</dbReference>
<dbReference type="CDD" id="cd02440">
    <property type="entry name" value="AdoMet_MTases"/>
    <property type="match status" value="1"/>
</dbReference>
<evidence type="ECO:0000259" key="1">
    <source>
        <dbReference type="Pfam" id="PF08241"/>
    </source>
</evidence>
<evidence type="ECO:0000313" key="2">
    <source>
        <dbReference type="EMBL" id="AEE48289.1"/>
    </source>
</evidence>
<dbReference type="Gene3D" id="3.40.50.150">
    <property type="entry name" value="Vaccinia Virus protein VP39"/>
    <property type="match status" value="1"/>
</dbReference>
<organism evidence="2 3">
    <name type="scientific">Haliscomenobacter hydrossis (strain ATCC 27775 / DSM 1100 / LMG 10767 / O)</name>
    <dbReference type="NCBI Taxonomy" id="760192"/>
    <lineage>
        <taxon>Bacteria</taxon>
        <taxon>Pseudomonadati</taxon>
        <taxon>Bacteroidota</taxon>
        <taxon>Saprospiria</taxon>
        <taxon>Saprospirales</taxon>
        <taxon>Haliscomenobacteraceae</taxon>
        <taxon>Haliscomenobacter</taxon>
    </lineage>
</organism>
<dbReference type="HOGENOM" id="CLU_080435_1_0_10"/>
<dbReference type="Pfam" id="PF08241">
    <property type="entry name" value="Methyltransf_11"/>
    <property type="match status" value="1"/>
</dbReference>
<reference key="2">
    <citation type="submission" date="2011-04" db="EMBL/GenBank/DDBJ databases">
        <title>Complete sequence of chromosome of Haliscomenobacter hydrossis DSM 1100.</title>
        <authorList>
            <consortium name="US DOE Joint Genome Institute (JGI-PGF)"/>
            <person name="Lucas S."/>
            <person name="Han J."/>
            <person name="Lapidus A."/>
            <person name="Bruce D."/>
            <person name="Goodwin L."/>
            <person name="Pitluck S."/>
            <person name="Peters L."/>
            <person name="Kyrpides N."/>
            <person name="Mavromatis K."/>
            <person name="Ivanova N."/>
            <person name="Ovchinnikova G."/>
            <person name="Pagani I."/>
            <person name="Daligault H."/>
            <person name="Detter J.C."/>
            <person name="Han C."/>
            <person name="Land M."/>
            <person name="Hauser L."/>
            <person name="Markowitz V."/>
            <person name="Cheng J.-F."/>
            <person name="Hugenholtz P."/>
            <person name="Woyke T."/>
            <person name="Wu D."/>
            <person name="Verbarg S."/>
            <person name="Frueling A."/>
            <person name="Brambilla E."/>
            <person name="Klenk H.-P."/>
            <person name="Eisen J.A."/>
        </authorList>
    </citation>
    <scope>NUCLEOTIDE SEQUENCE</scope>
    <source>
        <strain>DSM 1100</strain>
    </source>
</reference>
<evidence type="ECO:0000313" key="3">
    <source>
        <dbReference type="Proteomes" id="UP000008461"/>
    </source>
</evidence>
<keyword evidence="2" id="KW-0489">Methyltransferase</keyword>
<protein>
    <submittedName>
        <fullName evidence="2">Methyltransferase type 11</fullName>
    </submittedName>
</protein>
<dbReference type="Proteomes" id="UP000008461">
    <property type="component" value="Chromosome"/>
</dbReference>
<dbReference type="EMBL" id="CP002691">
    <property type="protein sequence ID" value="AEE48289.1"/>
    <property type="molecule type" value="Genomic_DNA"/>
</dbReference>
<accession>F4KX61</accession>
<keyword evidence="2" id="KW-0808">Transferase</keyword>